<protein>
    <submittedName>
        <fullName evidence="1">Uncharacterized protein</fullName>
    </submittedName>
</protein>
<proteinExistence type="predicted"/>
<dbReference type="AlphaFoldDB" id="A0A0C2A3L0"/>
<evidence type="ECO:0000313" key="1">
    <source>
        <dbReference type="EMBL" id="KIG17973.1"/>
    </source>
</evidence>
<evidence type="ECO:0000313" key="2">
    <source>
        <dbReference type="Proteomes" id="UP000031599"/>
    </source>
</evidence>
<dbReference type="Proteomes" id="UP000031599">
    <property type="component" value="Unassembled WGS sequence"/>
</dbReference>
<sequence>MLCLEHGDATHAAKLDELIRYAVSDDRAMSSGLLPVLIKRIAPR</sequence>
<accession>A0A0C2A3L0</accession>
<name>A0A0C2A3L0_9BACT</name>
<reference evidence="1 2" key="1">
    <citation type="submission" date="2014-12" db="EMBL/GenBank/DDBJ databases">
        <title>Genome assembly of Enhygromyxa salina DSM 15201.</title>
        <authorList>
            <person name="Sharma G."/>
            <person name="Subramanian S."/>
        </authorList>
    </citation>
    <scope>NUCLEOTIDE SEQUENCE [LARGE SCALE GENOMIC DNA]</scope>
    <source>
        <strain evidence="1 2">DSM 15201</strain>
    </source>
</reference>
<dbReference type="EMBL" id="JMCC02000016">
    <property type="protein sequence ID" value="KIG17973.1"/>
    <property type="molecule type" value="Genomic_DNA"/>
</dbReference>
<gene>
    <name evidence="1" type="ORF">DB30_02188</name>
</gene>
<comment type="caution">
    <text evidence="1">The sequence shown here is derived from an EMBL/GenBank/DDBJ whole genome shotgun (WGS) entry which is preliminary data.</text>
</comment>
<organism evidence="1 2">
    <name type="scientific">Enhygromyxa salina</name>
    <dbReference type="NCBI Taxonomy" id="215803"/>
    <lineage>
        <taxon>Bacteria</taxon>
        <taxon>Pseudomonadati</taxon>
        <taxon>Myxococcota</taxon>
        <taxon>Polyangia</taxon>
        <taxon>Nannocystales</taxon>
        <taxon>Nannocystaceae</taxon>
        <taxon>Enhygromyxa</taxon>
    </lineage>
</organism>